<feature type="transmembrane region" description="Helical" evidence="1">
    <location>
        <begin position="60"/>
        <end position="79"/>
    </location>
</feature>
<feature type="transmembrane region" description="Helical" evidence="1">
    <location>
        <begin position="293"/>
        <end position="313"/>
    </location>
</feature>
<comment type="caution">
    <text evidence="2">The sequence shown here is derived from an EMBL/GenBank/DDBJ whole genome shotgun (WGS) entry which is preliminary data.</text>
</comment>
<feature type="transmembrane region" description="Helical" evidence="1">
    <location>
        <begin position="85"/>
        <end position="103"/>
    </location>
</feature>
<organism evidence="2 3">
    <name type="scientific">Chryseobacterium pennae</name>
    <dbReference type="NCBI Taxonomy" id="2258962"/>
    <lineage>
        <taxon>Bacteria</taxon>
        <taxon>Pseudomonadati</taxon>
        <taxon>Bacteroidota</taxon>
        <taxon>Flavobacteriia</taxon>
        <taxon>Flavobacteriales</taxon>
        <taxon>Weeksellaceae</taxon>
        <taxon>Chryseobacterium group</taxon>
        <taxon>Chryseobacterium</taxon>
    </lineage>
</organism>
<protein>
    <recommendedName>
        <fullName evidence="4">Glycosyltransferase RgtA/B/C/D-like domain-containing protein</fullName>
    </recommendedName>
</protein>
<keyword evidence="1" id="KW-0812">Transmembrane</keyword>
<accession>A0A3D9CET2</accession>
<evidence type="ECO:0000313" key="3">
    <source>
        <dbReference type="Proteomes" id="UP000256686"/>
    </source>
</evidence>
<feature type="transmembrane region" description="Helical" evidence="1">
    <location>
        <begin position="115"/>
        <end position="137"/>
    </location>
</feature>
<sequence>MKSFLITAAIFLGVCMGYFFLMLSGTENYFTYILDDAYIHLAMAKNFALHRVWGITEYSFSSSSSSPVFTFILSILIFFLGNHELIPLIFNVVCAVFMLFFLNKYYAYYFSQSKTVVIAGLFTLIFTSVPLLIFSGMEHVLQIMMVTVNILYFEKWRQSGYKNRYDSACVYFTLALLGLIRFESMFYFTALSFVLLLLRRYKEMAGVIVFGFVPVLIFSYFTYQETGYFFPNSVIIKGLRFDLSKDYIEQLVNIFLFKFVENPYFYNASLCPLLISVFFIIKDAKKKLGFQEVLARNFFLVVWCVALCIHGTFSQFTNFYRYEAYLLTGFAMAIVPKLKIYFKERQFLVKKNRTIAALIVFSMGALILKIGLVSFLIVTGSKNIYEQQIQSARFLKKYYNQSKVMANDIGAVSYFTDIHLFDFVGLGSKEIVPLRMKKRKVDAEVECFLTKYSAENNYTLAVAYDEWMDGHTPKNWRKAAVLTISGRNAVLGRDHVYIYSIDPAIHDALKAHVRSFTWNKGIKVEVLD</sequence>
<gene>
    <name evidence="2" type="ORF">DRF65_00075</name>
</gene>
<keyword evidence="1" id="KW-1133">Transmembrane helix</keyword>
<keyword evidence="1" id="KW-0472">Membrane</keyword>
<feature type="transmembrane region" description="Helical" evidence="1">
    <location>
        <begin position="5"/>
        <end position="23"/>
    </location>
</feature>
<evidence type="ECO:0000313" key="2">
    <source>
        <dbReference type="EMBL" id="REC64021.1"/>
    </source>
</evidence>
<proteinExistence type="predicted"/>
<feature type="transmembrane region" description="Helical" evidence="1">
    <location>
        <begin position="264"/>
        <end position="281"/>
    </location>
</feature>
<feature type="transmembrane region" description="Helical" evidence="1">
    <location>
        <begin position="205"/>
        <end position="223"/>
    </location>
</feature>
<name>A0A3D9CET2_9FLAO</name>
<keyword evidence="3" id="KW-1185">Reference proteome</keyword>
<feature type="transmembrane region" description="Helical" evidence="1">
    <location>
        <begin position="325"/>
        <end position="342"/>
    </location>
</feature>
<dbReference type="AlphaFoldDB" id="A0A3D9CET2"/>
<dbReference type="EMBL" id="QNVT01000001">
    <property type="protein sequence ID" value="REC64021.1"/>
    <property type="molecule type" value="Genomic_DNA"/>
</dbReference>
<evidence type="ECO:0000256" key="1">
    <source>
        <dbReference type="SAM" id="Phobius"/>
    </source>
</evidence>
<reference evidence="3" key="1">
    <citation type="submission" date="2018-06" db="EMBL/GenBank/DDBJ databases">
        <authorList>
            <person name="Lum Nde A."/>
            <person name="Hugo C."/>
        </authorList>
    </citation>
    <scope>NUCLEOTIDE SEQUENCE [LARGE SCALE GENOMIC DNA]</scope>
    <source>
        <strain evidence="3">1_F178</strain>
    </source>
</reference>
<dbReference type="RefSeq" id="WP_115967844.1">
    <property type="nucleotide sequence ID" value="NZ_QNVT01000001.1"/>
</dbReference>
<evidence type="ECO:0008006" key="4">
    <source>
        <dbReference type="Google" id="ProtNLM"/>
    </source>
</evidence>
<dbReference type="Proteomes" id="UP000256686">
    <property type="component" value="Unassembled WGS sequence"/>
</dbReference>
<feature type="transmembrane region" description="Helical" evidence="1">
    <location>
        <begin position="170"/>
        <end position="198"/>
    </location>
</feature>
<feature type="transmembrane region" description="Helical" evidence="1">
    <location>
        <begin position="354"/>
        <end position="378"/>
    </location>
</feature>